<protein>
    <recommendedName>
        <fullName evidence="4">DUF192 domain-containing protein</fullName>
    </recommendedName>
</protein>
<dbReference type="PANTHER" id="PTHR37953">
    <property type="entry name" value="UPF0127 PROTEIN MJ1496"/>
    <property type="match status" value="1"/>
</dbReference>
<keyword evidence="3" id="KW-1185">Reference proteome</keyword>
<gene>
    <name evidence="2" type="ORF">HNR50_000795</name>
</gene>
<dbReference type="InterPro" id="IPR003795">
    <property type="entry name" value="DUF192"/>
</dbReference>
<name>A0A841R9M8_9SPIO</name>
<dbReference type="Pfam" id="PF02643">
    <property type="entry name" value="DUF192"/>
    <property type="match status" value="1"/>
</dbReference>
<organism evidence="2 3">
    <name type="scientific">Spirochaeta isovalerica</name>
    <dbReference type="NCBI Taxonomy" id="150"/>
    <lineage>
        <taxon>Bacteria</taxon>
        <taxon>Pseudomonadati</taxon>
        <taxon>Spirochaetota</taxon>
        <taxon>Spirochaetia</taxon>
        <taxon>Spirochaetales</taxon>
        <taxon>Spirochaetaceae</taxon>
        <taxon>Spirochaeta</taxon>
    </lineage>
</organism>
<accession>A0A841R9M8</accession>
<reference evidence="2 3" key="1">
    <citation type="submission" date="2020-08" db="EMBL/GenBank/DDBJ databases">
        <title>Genomic Encyclopedia of Type Strains, Phase IV (KMG-IV): sequencing the most valuable type-strain genomes for metagenomic binning, comparative biology and taxonomic classification.</title>
        <authorList>
            <person name="Goeker M."/>
        </authorList>
    </citation>
    <scope>NUCLEOTIDE SEQUENCE [LARGE SCALE GENOMIC DNA]</scope>
    <source>
        <strain evidence="2 3">DSM 2461</strain>
    </source>
</reference>
<evidence type="ECO:0000256" key="1">
    <source>
        <dbReference type="SAM" id="SignalP"/>
    </source>
</evidence>
<dbReference type="InterPro" id="IPR038695">
    <property type="entry name" value="Saro_0823-like_sf"/>
</dbReference>
<keyword evidence="1" id="KW-0732">Signal</keyword>
<dbReference type="AlphaFoldDB" id="A0A841R9M8"/>
<feature type="chain" id="PRO_5032824077" description="DUF192 domain-containing protein" evidence="1">
    <location>
        <begin position="26"/>
        <end position="142"/>
    </location>
</feature>
<dbReference type="PANTHER" id="PTHR37953:SF1">
    <property type="entry name" value="UPF0127 PROTEIN MJ1496"/>
    <property type="match status" value="1"/>
</dbReference>
<dbReference type="Proteomes" id="UP000587760">
    <property type="component" value="Unassembled WGS sequence"/>
</dbReference>
<evidence type="ECO:0008006" key="4">
    <source>
        <dbReference type="Google" id="ProtNLM"/>
    </source>
</evidence>
<dbReference type="EMBL" id="JACHGJ010000001">
    <property type="protein sequence ID" value="MBB6479162.1"/>
    <property type="molecule type" value="Genomic_DNA"/>
</dbReference>
<evidence type="ECO:0000313" key="2">
    <source>
        <dbReference type="EMBL" id="MBB6479162.1"/>
    </source>
</evidence>
<dbReference type="PROSITE" id="PS51257">
    <property type="entry name" value="PROKAR_LIPOPROTEIN"/>
    <property type="match status" value="1"/>
</dbReference>
<sequence>MKKNLLLTILAVLAFLSCDSSSLETAEIQVGDKTIRVEIADNDQSRATGLMNRKSMDEDHGMLFVFQEEKKMSFWMKNTLIPLSIAYISKNGEIKEIYDMYPLDESPVRSTRSVLYALEMNQGWFERNGISPGDRITLPENR</sequence>
<proteinExistence type="predicted"/>
<dbReference type="Gene3D" id="2.60.120.1140">
    <property type="entry name" value="Protein of unknown function DUF192"/>
    <property type="match status" value="1"/>
</dbReference>
<dbReference type="RefSeq" id="WP_184744064.1">
    <property type="nucleotide sequence ID" value="NZ_JACHGJ010000001.1"/>
</dbReference>
<comment type="caution">
    <text evidence="2">The sequence shown here is derived from an EMBL/GenBank/DDBJ whole genome shotgun (WGS) entry which is preliminary data.</text>
</comment>
<evidence type="ECO:0000313" key="3">
    <source>
        <dbReference type="Proteomes" id="UP000587760"/>
    </source>
</evidence>
<feature type="signal peptide" evidence="1">
    <location>
        <begin position="1"/>
        <end position="25"/>
    </location>
</feature>